<dbReference type="Pfam" id="PF13560">
    <property type="entry name" value="HTH_31"/>
    <property type="match status" value="1"/>
</dbReference>
<name>A0A6L9QUF3_9ACTN</name>
<dbReference type="InterPro" id="IPR001387">
    <property type="entry name" value="Cro/C1-type_HTH"/>
</dbReference>
<dbReference type="PROSITE" id="PS50943">
    <property type="entry name" value="HTH_CROC1"/>
    <property type="match status" value="1"/>
</dbReference>
<dbReference type="SUPFAM" id="SSF47413">
    <property type="entry name" value="lambda repressor-like DNA-binding domains"/>
    <property type="match status" value="1"/>
</dbReference>
<gene>
    <name evidence="2" type="ORF">G3I70_42455</name>
</gene>
<organism evidence="2 3">
    <name type="scientific">Actinomadura bangladeshensis</name>
    <dbReference type="NCBI Taxonomy" id="453573"/>
    <lineage>
        <taxon>Bacteria</taxon>
        <taxon>Bacillati</taxon>
        <taxon>Actinomycetota</taxon>
        <taxon>Actinomycetes</taxon>
        <taxon>Streptosporangiales</taxon>
        <taxon>Thermomonosporaceae</taxon>
        <taxon>Actinomadura</taxon>
    </lineage>
</organism>
<dbReference type="Pfam" id="PF19054">
    <property type="entry name" value="DUF5753"/>
    <property type="match status" value="1"/>
</dbReference>
<protein>
    <submittedName>
        <fullName evidence="2">Helix-turn-helix domain-containing protein</fullName>
    </submittedName>
</protein>
<dbReference type="CDD" id="cd00093">
    <property type="entry name" value="HTH_XRE"/>
    <property type="match status" value="1"/>
</dbReference>
<dbReference type="InterPro" id="IPR010982">
    <property type="entry name" value="Lambda_DNA-bd_dom_sf"/>
</dbReference>
<dbReference type="SMART" id="SM00530">
    <property type="entry name" value="HTH_XRE"/>
    <property type="match status" value="1"/>
</dbReference>
<feature type="domain" description="HTH cro/C1-type" evidence="1">
    <location>
        <begin position="15"/>
        <end position="69"/>
    </location>
</feature>
<dbReference type="AlphaFoldDB" id="A0A6L9QUF3"/>
<dbReference type="Gene3D" id="1.10.260.40">
    <property type="entry name" value="lambda repressor-like DNA-binding domains"/>
    <property type="match status" value="1"/>
</dbReference>
<dbReference type="RefSeq" id="WP_163063846.1">
    <property type="nucleotide sequence ID" value="NZ_JAAGLI010001129.1"/>
</dbReference>
<proteinExistence type="predicted"/>
<dbReference type="GO" id="GO:0003677">
    <property type="term" value="F:DNA binding"/>
    <property type="evidence" value="ECO:0007669"/>
    <property type="project" value="InterPro"/>
</dbReference>
<dbReference type="EMBL" id="JAAGLI010001129">
    <property type="protein sequence ID" value="NEA29119.1"/>
    <property type="molecule type" value="Genomic_DNA"/>
</dbReference>
<evidence type="ECO:0000259" key="1">
    <source>
        <dbReference type="PROSITE" id="PS50943"/>
    </source>
</evidence>
<evidence type="ECO:0000313" key="3">
    <source>
        <dbReference type="Proteomes" id="UP000475532"/>
    </source>
</evidence>
<accession>A0A6L9QUF3</accession>
<dbReference type="InterPro" id="IPR043917">
    <property type="entry name" value="DUF5753"/>
</dbReference>
<sequence>MTSPFVRRRRLATELRTLREQSGMTADELAGRIYRSRMTVSKLENARTRPDVRDIVQMLRILGVTGEKFDEIFKIACDAADRGWWDSYGDTMGPRQRIYADLESGAAGIHGYNQFGIPGILQTPEFSFALIELDRADGPLAYSPERMMAARQRRQEHALGPTGPSYELVLDEFVIRRLAVSPHVMSGQLAYLVEKATNEPRLTIRVLPIDARIEGGFLARSTFSIYTFPDEQDSPVAIADTVNADVVHTDESEVSRYVELYKRLRGASLSAVSSLTLLEAASKRLAGLAES</sequence>
<comment type="caution">
    <text evidence="2">The sequence shown here is derived from an EMBL/GenBank/DDBJ whole genome shotgun (WGS) entry which is preliminary data.</text>
</comment>
<reference evidence="2 3" key="1">
    <citation type="submission" date="2020-01" db="EMBL/GenBank/DDBJ databases">
        <title>Insect and environment-associated Actinomycetes.</title>
        <authorList>
            <person name="Currrie C."/>
            <person name="Chevrette M."/>
            <person name="Carlson C."/>
            <person name="Stubbendieck R."/>
            <person name="Wendt-Pienkowski E."/>
        </authorList>
    </citation>
    <scope>NUCLEOTIDE SEQUENCE [LARGE SCALE GENOMIC DNA]</scope>
    <source>
        <strain evidence="2 3">SID10258</strain>
    </source>
</reference>
<evidence type="ECO:0000313" key="2">
    <source>
        <dbReference type="EMBL" id="NEA29119.1"/>
    </source>
</evidence>
<dbReference type="Proteomes" id="UP000475532">
    <property type="component" value="Unassembled WGS sequence"/>
</dbReference>